<dbReference type="NCBIfam" id="TIGR04057">
    <property type="entry name" value="SusC_RagA_signa"/>
    <property type="match status" value="1"/>
</dbReference>
<comment type="subcellular location">
    <subcellularLocation>
        <location evidence="1 10">Cell outer membrane</location>
        <topology evidence="1 10">Multi-pass membrane protein</topology>
    </subcellularLocation>
</comment>
<keyword evidence="4 10" id="KW-0812">Transmembrane</keyword>
<dbReference type="PANTHER" id="PTHR30069">
    <property type="entry name" value="TONB-DEPENDENT OUTER MEMBRANE RECEPTOR"/>
    <property type="match status" value="1"/>
</dbReference>
<dbReference type="InterPro" id="IPR023997">
    <property type="entry name" value="TonB-dep_OMP_SusC/RagA_CS"/>
</dbReference>
<dbReference type="InterPro" id="IPR037066">
    <property type="entry name" value="Plug_dom_sf"/>
</dbReference>
<accession>A0ABS7Y599</accession>
<comment type="similarity">
    <text evidence="10 11">Belongs to the TonB-dependent receptor family.</text>
</comment>
<dbReference type="Pfam" id="PF00593">
    <property type="entry name" value="TonB_dep_Rec_b-barrel"/>
    <property type="match status" value="1"/>
</dbReference>
<keyword evidence="9 10" id="KW-0998">Cell outer membrane</keyword>
<dbReference type="Pfam" id="PF13715">
    <property type="entry name" value="CarbopepD_reg_2"/>
    <property type="match status" value="1"/>
</dbReference>
<dbReference type="PROSITE" id="PS52016">
    <property type="entry name" value="TONB_DEPENDENT_REC_3"/>
    <property type="match status" value="1"/>
</dbReference>
<dbReference type="Gene3D" id="2.40.170.20">
    <property type="entry name" value="TonB-dependent receptor, beta-barrel domain"/>
    <property type="match status" value="1"/>
</dbReference>
<dbReference type="NCBIfam" id="TIGR04056">
    <property type="entry name" value="OMP_RagA_SusC"/>
    <property type="match status" value="1"/>
</dbReference>
<dbReference type="InterPro" id="IPR012910">
    <property type="entry name" value="Plug_dom"/>
</dbReference>
<keyword evidence="6 11" id="KW-0798">TonB box</keyword>
<evidence type="ECO:0000256" key="6">
    <source>
        <dbReference type="ARBA" id="ARBA00023077"/>
    </source>
</evidence>
<reference evidence="16" key="1">
    <citation type="submission" date="2023-07" db="EMBL/GenBank/DDBJ databases">
        <authorList>
            <person name="Yue Y."/>
        </authorList>
    </citation>
    <scope>NUCLEOTIDE SEQUENCE [LARGE SCALE GENOMIC DNA]</scope>
    <source>
        <strain evidence="16">2Y89</strain>
    </source>
</reference>
<dbReference type="InterPro" id="IPR039426">
    <property type="entry name" value="TonB-dep_rcpt-like"/>
</dbReference>
<feature type="chain" id="PRO_5045562222" evidence="12">
    <location>
        <begin position="23"/>
        <end position="1089"/>
    </location>
</feature>
<evidence type="ECO:0000256" key="1">
    <source>
        <dbReference type="ARBA" id="ARBA00004571"/>
    </source>
</evidence>
<evidence type="ECO:0000313" key="15">
    <source>
        <dbReference type="EMBL" id="MCA0154017.1"/>
    </source>
</evidence>
<dbReference type="InterPro" id="IPR036942">
    <property type="entry name" value="Beta-barrel_TonB_sf"/>
</dbReference>
<evidence type="ECO:0000256" key="8">
    <source>
        <dbReference type="ARBA" id="ARBA00023170"/>
    </source>
</evidence>
<evidence type="ECO:0000256" key="12">
    <source>
        <dbReference type="SAM" id="SignalP"/>
    </source>
</evidence>
<gene>
    <name evidence="15" type="ORF">LBV24_12370</name>
</gene>
<feature type="signal peptide" evidence="12">
    <location>
        <begin position="1"/>
        <end position="22"/>
    </location>
</feature>
<evidence type="ECO:0000259" key="14">
    <source>
        <dbReference type="Pfam" id="PF07715"/>
    </source>
</evidence>
<evidence type="ECO:0000256" key="7">
    <source>
        <dbReference type="ARBA" id="ARBA00023136"/>
    </source>
</evidence>
<dbReference type="InterPro" id="IPR000531">
    <property type="entry name" value="Beta-barrel_TonB"/>
</dbReference>
<evidence type="ECO:0000259" key="13">
    <source>
        <dbReference type="Pfam" id="PF00593"/>
    </source>
</evidence>
<protein>
    <submittedName>
        <fullName evidence="15">SusC/RagA family TonB-linked outer membrane protein</fullName>
    </submittedName>
</protein>
<dbReference type="InterPro" id="IPR008969">
    <property type="entry name" value="CarboxyPept-like_regulatory"/>
</dbReference>
<dbReference type="InterPro" id="IPR023996">
    <property type="entry name" value="TonB-dep_OMP_SusC/RagA"/>
</dbReference>
<keyword evidence="2 10" id="KW-0813">Transport</keyword>
<dbReference type="SUPFAM" id="SSF56935">
    <property type="entry name" value="Porins"/>
    <property type="match status" value="1"/>
</dbReference>
<organism evidence="15 16">
    <name type="scientific">Winogradskyella vincentii</name>
    <dbReference type="NCBI Taxonomy" id="2877122"/>
    <lineage>
        <taxon>Bacteria</taxon>
        <taxon>Pseudomonadati</taxon>
        <taxon>Bacteroidota</taxon>
        <taxon>Flavobacteriia</taxon>
        <taxon>Flavobacteriales</taxon>
        <taxon>Flavobacteriaceae</taxon>
        <taxon>Winogradskyella</taxon>
    </lineage>
</organism>
<dbReference type="RefSeq" id="WP_224478988.1">
    <property type="nucleotide sequence ID" value="NZ_JAIUJS010000007.1"/>
</dbReference>
<keyword evidence="16" id="KW-1185">Reference proteome</keyword>
<evidence type="ECO:0000256" key="5">
    <source>
        <dbReference type="ARBA" id="ARBA00022729"/>
    </source>
</evidence>
<name>A0ABS7Y599_9FLAO</name>
<keyword evidence="5 12" id="KW-0732">Signal</keyword>
<dbReference type="PANTHER" id="PTHR30069:SF29">
    <property type="entry name" value="HEMOGLOBIN AND HEMOGLOBIN-HAPTOGLOBIN-BINDING PROTEIN 1-RELATED"/>
    <property type="match status" value="1"/>
</dbReference>
<keyword evidence="8" id="KW-0675">Receptor</keyword>
<evidence type="ECO:0000256" key="11">
    <source>
        <dbReference type="RuleBase" id="RU003357"/>
    </source>
</evidence>
<evidence type="ECO:0000256" key="9">
    <source>
        <dbReference type="ARBA" id="ARBA00023237"/>
    </source>
</evidence>
<comment type="caution">
    <text evidence="15">The sequence shown here is derived from an EMBL/GenBank/DDBJ whole genome shotgun (WGS) entry which is preliminary data.</text>
</comment>
<evidence type="ECO:0000256" key="10">
    <source>
        <dbReference type="PROSITE-ProRule" id="PRU01360"/>
    </source>
</evidence>
<keyword evidence="7 10" id="KW-0472">Membrane</keyword>
<feature type="domain" description="TonB-dependent receptor plug" evidence="14">
    <location>
        <begin position="118"/>
        <end position="237"/>
    </location>
</feature>
<dbReference type="SUPFAM" id="SSF49464">
    <property type="entry name" value="Carboxypeptidase regulatory domain-like"/>
    <property type="match status" value="1"/>
</dbReference>
<dbReference type="Pfam" id="PF07715">
    <property type="entry name" value="Plug"/>
    <property type="match status" value="1"/>
</dbReference>
<proteinExistence type="inferred from homology"/>
<dbReference type="EMBL" id="JAIUJS010000007">
    <property type="protein sequence ID" value="MCA0154017.1"/>
    <property type="molecule type" value="Genomic_DNA"/>
</dbReference>
<dbReference type="Gene3D" id="2.60.40.1120">
    <property type="entry name" value="Carboxypeptidase-like, regulatory domain"/>
    <property type="match status" value="1"/>
</dbReference>
<dbReference type="Gene3D" id="2.170.130.10">
    <property type="entry name" value="TonB-dependent receptor, plug domain"/>
    <property type="match status" value="1"/>
</dbReference>
<keyword evidence="3 10" id="KW-1134">Transmembrane beta strand</keyword>
<feature type="domain" description="TonB-dependent receptor-like beta-barrel" evidence="13">
    <location>
        <begin position="459"/>
        <end position="1027"/>
    </location>
</feature>
<evidence type="ECO:0000313" key="16">
    <source>
        <dbReference type="Proteomes" id="UP001198402"/>
    </source>
</evidence>
<sequence>MKIKLKGFLTLLFALFIQISFAQNKTITGTITDEAGLPLPGVNIIIKGTSSGAQSDIDGKYSISASTGDTLVFSYLGFATQSIVVKDSNTINVTMAEDASVLDEVVITALGLEKKKDDDLSSTSIVKVDQLKKSGEAGVLQALSGKTSGVNITRNSGDPGAGAYIQIRGQNTILGDSSPLIVIDGAIVSNNSIGGGTAGVVQQSRLNDINQEDIESISVLKGASAAAVYGTGAANGVIVIKTKRGTRGGKKWKIDYKNTISFDQINVEWDKQGIFGQGFGGVDHLTGSGQSNTGFSYGGRIDARSGGPDTVDTTGAYFEADNGTLYYPITQKNSTAVYNKANRDAVFQTGVTLENNISFSHSGESSRTFVSVSNWNQEGIYNGASDYDRTSVRLNSDVDFSDKLTLKLSSTYVNIESNRVQTGSNLNGLYLGYLRTSPDFDIRDYKGTYFNADGVPTPNSHRGYRQQLGSSRVFNAETGTFSYNSPAYNNPLWTTSEQKNLNDVNRFIVAPEISFKVNDNITLIGRYSLDYYQDNRTNYEPAGSAGDGTNGLFFEDRITESNQNINVFATGNYNLIEDLNLGFTVGTQFFQNKYRRLSGEETNFTNPDEVFLNFGNATSQNSNVSDFTSLTRKAGGFAVLNFDYKNEFLLELTGRGEYVSSLPNAGMIFYPSASAGWNFTKYVENSNAFSFGKLRVSYGEVGIEPAPYSTETYISTGGVFSGWGDGYEGALYGNPLTQSATRGNPDLKEERIKEFEVGFDTRFLDNRLSLSATYYDRTSEDVLLELPLPSSSGFANQLVNAATISNKGVEIDLSGKIIDNADLQWNMNINYTRNVSLVEDMAGSSYFILNGFTSNSSGVAEGQPFAVLRGTAYDRDANGDFILNANGFPTASPTESFLGDPNPEWRGGLGTTVQYKGFTLSALFETSQGNDVWNGTRGVLNFFGIHPDTAVESVASQDLLNADGDLIPAGTTFRGFEQDFGGGPVAVDAAWWTGNGGGFGDVGEPFYEDASWTRLRELSLFYDIPKDIISKIGLTNAQIGITGRNLILWTDIEGFDPDNNLTGASKGRGLEYFSNPGTKSFITTIRLSF</sequence>
<evidence type="ECO:0000256" key="2">
    <source>
        <dbReference type="ARBA" id="ARBA00022448"/>
    </source>
</evidence>
<dbReference type="Proteomes" id="UP001198402">
    <property type="component" value="Unassembled WGS sequence"/>
</dbReference>
<evidence type="ECO:0000256" key="4">
    <source>
        <dbReference type="ARBA" id="ARBA00022692"/>
    </source>
</evidence>
<evidence type="ECO:0000256" key="3">
    <source>
        <dbReference type="ARBA" id="ARBA00022452"/>
    </source>
</evidence>